<dbReference type="PANTHER" id="PTHR35814:SF1">
    <property type="entry name" value="GLUTATHIONE S-TRANSFERASE-RELATED"/>
    <property type="match status" value="1"/>
</dbReference>
<keyword evidence="2 5" id="KW-0812">Transmembrane</keyword>
<evidence type="ECO:0000256" key="5">
    <source>
        <dbReference type="SAM" id="Phobius"/>
    </source>
</evidence>
<evidence type="ECO:0000313" key="7">
    <source>
        <dbReference type="Proteomes" id="UP000199026"/>
    </source>
</evidence>
<dbReference type="Pfam" id="PF01124">
    <property type="entry name" value="MAPEG"/>
    <property type="match status" value="1"/>
</dbReference>
<comment type="subcellular location">
    <subcellularLocation>
        <location evidence="1">Membrane</location>
    </subcellularLocation>
</comment>
<dbReference type="STRING" id="576131.SAMN05444486_101861"/>
<accession>A0A1H3I4N2</accession>
<keyword evidence="7" id="KW-1185">Reference proteome</keyword>
<sequence length="127" mass="13547">MLSITPLYAAPIGLLFLLLSVNVIRQRLALKVSVGDGGEKALIKAMRAQSNCAEYAPLTLLLIAMAELQGGPNWLIHLLGSLLLLGRLAHAYGFGRTPQIISLRKSGVYLTFTGLLLASVSCLALAF</sequence>
<name>A0A1H3I4N2_9RHOB</name>
<evidence type="ECO:0000256" key="3">
    <source>
        <dbReference type="ARBA" id="ARBA00022989"/>
    </source>
</evidence>
<proteinExistence type="predicted"/>
<dbReference type="InterPro" id="IPR001129">
    <property type="entry name" value="Membr-assoc_MAPEG"/>
</dbReference>
<reference evidence="6 7" key="1">
    <citation type="submission" date="2016-10" db="EMBL/GenBank/DDBJ databases">
        <authorList>
            <person name="de Groot N.N."/>
        </authorList>
    </citation>
    <scope>NUCLEOTIDE SEQUENCE [LARGE SCALE GENOMIC DNA]</scope>
    <source>
        <strain evidence="6 7">DSM 24677</strain>
    </source>
</reference>
<dbReference type="PANTHER" id="PTHR35814">
    <property type="match status" value="1"/>
</dbReference>
<gene>
    <name evidence="6" type="ORF">SAMN05444486_101861</name>
</gene>
<dbReference type="Gene3D" id="1.20.120.550">
    <property type="entry name" value="Membrane associated eicosanoid/glutathione metabolism-like domain"/>
    <property type="match status" value="1"/>
</dbReference>
<evidence type="ECO:0000256" key="1">
    <source>
        <dbReference type="ARBA" id="ARBA00004370"/>
    </source>
</evidence>
<dbReference type="OrthoDB" id="7619858at2"/>
<evidence type="ECO:0000256" key="2">
    <source>
        <dbReference type="ARBA" id="ARBA00022692"/>
    </source>
</evidence>
<protein>
    <recommendedName>
        <fullName evidence="8">Glutathione S-transferase</fullName>
    </recommendedName>
</protein>
<dbReference type="EMBL" id="FNPR01000001">
    <property type="protein sequence ID" value="SDY22630.1"/>
    <property type="molecule type" value="Genomic_DNA"/>
</dbReference>
<dbReference type="GeneID" id="78123649"/>
<keyword evidence="3 5" id="KW-1133">Transmembrane helix</keyword>
<evidence type="ECO:0000313" key="6">
    <source>
        <dbReference type="EMBL" id="SDY22630.1"/>
    </source>
</evidence>
<evidence type="ECO:0008006" key="8">
    <source>
        <dbReference type="Google" id="ProtNLM"/>
    </source>
</evidence>
<dbReference type="Proteomes" id="UP000199026">
    <property type="component" value="Unassembled WGS sequence"/>
</dbReference>
<keyword evidence="4 5" id="KW-0472">Membrane</keyword>
<organism evidence="6 7">
    <name type="scientific">Lentibacter algarum</name>
    <dbReference type="NCBI Taxonomy" id="576131"/>
    <lineage>
        <taxon>Bacteria</taxon>
        <taxon>Pseudomonadati</taxon>
        <taxon>Pseudomonadota</taxon>
        <taxon>Alphaproteobacteria</taxon>
        <taxon>Rhodobacterales</taxon>
        <taxon>Roseobacteraceae</taxon>
        <taxon>Lentibacter</taxon>
    </lineage>
</organism>
<evidence type="ECO:0000256" key="4">
    <source>
        <dbReference type="ARBA" id="ARBA00023136"/>
    </source>
</evidence>
<dbReference type="RefSeq" id="WP_089888115.1">
    <property type="nucleotide sequence ID" value="NZ_CALJFH010000031.1"/>
</dbReference>
<dbReference type="AlphaFoldDB" id="A0A1H3I4N2"/>
<dbReference type="SUPFAM" id="SSF161084">
    <property type="entry name" value="MAPEG domain-like"/>
    <property type="match status" value="1"/>
</dbReference>
<dbReference type="GO" id="GO:0016020">
    <property type="term" value="C:membrane"/>
    <property type="evidence" value="ECO:0007669"/>
    <property type="project" value="UniProtKB-SubCell"/>
</dbReference>
<dbReference type="InterPro" id="IPR023352">
    <property type="entry name" value="MAPEG-like_dom_sf"/>
</dbReference>
<feature type="transmembrane region" description="Helical" evidence="5">
    <location>
        <begin position="107"/>
        <end position="126"/>
    </location>
</feature>
<feature type="transmembrane region" description="Helical" evidence="5">
    <location>
        <begin position="6"/>
        <end position="24"/>
    </location>
</feature>